<proteinExistence type="predicted"/>
<dbReference type="Proteomes" id="UP000471298">
    <property type="component" value="Unassembled WGS sequence"/>
</dbReference>
<name>A0A6N7EZ51_9GAMM</name>
<sequence>MTIGCHLCQAAYQHLLQVAGETVFIEEVDIFSDEILRDTYWDKVPVVRNEHGETLAYPFDENCLRDWLNAVSHV</sequence>
<protein>
    <submittedName>
        <fullName evidence="1">Glutaredoxin family protein</fullName>
    </submittedName>
</protein>
<keyword evidence="2" id="KW-1185">Reference proteome</keyword>
<evidence type="ECO:0000313" key="1">
    <source>
        <dbReference type="EMBL" id="MPV86447.1"/>
    </source>
</evidence>
<gene>
    <name evidence="1" type="ORF">GCU85_06850</name>
</gene>
<dbReference type="AlphaFoldDB" id="A0A6N7EZ51"/>
<reference evidence="1 2" key="1">
    <citation type="submission" date="2019-10" db="EMBL/GenBank/DDBJ databases">
        <title>Cardiobacteriales fam. a chemoheterotrophic member of the order Cardiobacteriales, and proposal of Cardiobacteriales fam. nov.</title>
        <authorList>
            <person name="Wang C."/>
        </authorList>
    </citation>
    <scope>NUCLEOTIDE SEQUENCE [LARGE SCALE GENOMIC DNA]</scope>
    <source>
        <strain evidence="1 2">ML27</strain>
    </source>
</reference>
<dbReference type="Gene3D" id="3.40.30.10">
    <property type="entry name" value="Glutaredoxin"/>
    <property type="match status" value="1"/>
</dbReference>
<dbReference type="Pfam" id="PF05768">
    <property type="entry name" value="Glrx-like"/>
    <property type="match status" value="1"/>
</dbReference>
<comment type="caution">
    <text evidence="1">The sequence shown here is derived from an EMBL/GenBank/DDBJ whole genome shotgun (WGS) entry which is preliminary data.</text>
</comment>
<dbReference type="InterPro" id="IPR036249">
    <property type="entry name" value="Thioredoxin-like_sf"/>
</dbReference>
<evidence type="ECO:0000313" key="2">
    <source>
        <dbReference type="Proteomes" id="UP000471298"/>
    </source>
</evidence>
<dbReference type="SUPFAM" id="SSF52833">
    <property type="entry name" value="Thioredoxin-like"/>
    <property type="match status" value="1"/>
</dbReference>
<dbReference type="InterPro" id="IPR008554">
    <property type="entry name" value="Glutaredoxin-like"/>
</dbReference>
<organism evidence="1 2">
    <name type="scientific">Ostreibacterium oceani</name>
    <dbReference type="NCBI Taxonomy" id="2654998"/>
    <lineage>
        <taxon>Bacteria</taxon>
        <taxon>Pseudomonadati</taxon>
        <taxon>Pseudomonadota</taxon>
        <taxon>Gammaproteobacteria</taxon>
        <taxon>Cardiobacteriales</taxon>
        <taxon>Ostreibacteriaceae</taxon>
        <taxon>Ostreibacterium</taxon>
    </lineage>
</organism>
<accession>A0A6N7EZ51</accession>
<dbReference type="EMBL" id="WHNW01000007">
    <property type="protein sequence ID" value="MPV86447.1"/>
    <property type="molecule type" value="Genomic_DNA"/>
</dbReference>
<dbReference type="InParanoid" id="A0A6N7EZ51"/>